<sequence length="68" mass="7961">MKSSCRGQKVHKSVNFVHDLATLCDEFANENTQHMLLILDFHVDHILTANRIDFEHSDDENWFSDESK</sequence>
<protein>
    <submittedName>
        <fullName evidence="1">Uncharacterized protein</fullName>
    </submittedName>
</protein>
<reference evidence="1" key="1">
    <citation type="submission" date="2020-04" db="EMBL/GenBank/DDBJ databases">
        <authorList>
            <person name="Alioto T."/>
            <person name="Alioto T."/>
            <person name="Gomez Garrido J."/>
        </authorList>
    </citation>
    <scope>NUCLEOTIDE SEQUENCE</scope>
    <source>
        <strain evidence="1">A484AB</strain>
    </source>
</reference>
<keyword evidence="2" id="KW-1185">Reference proteome</keyword>
<dbReference type="AlphaFoldDB" id="A0A7D9DTC4"/>
<proteinExistence type="predicted"/>
<accession>A0A7D9DTC4</accession>
<evidence type="ECO:0000313" key="1">
    <source>
        <dbReference type="EMBL" id="CAB3992822.1"/>
    </source>
</evidence>
<gene>
    <name evidence="1" type="ORF">PACLA_8A062751</name>
</gene>
<comment type="caution">
    <text evidence="1">The sequence shown here is derived from an EMBL/GenBank/DDBJ whole genome shotgun (WGS) entry which is preliminary data.</text>
</comment>
<evidence type="ECO:0000313" key="2">
    <source>
        <dbReference type="Proteomes" id="UP001152795"/>
    </source>
</evidence>
<organism evidence="1 2">
    <name type="scientific">Paramuricea clavata</name>
    <name type="common">Red gorgonian</name>
    <name type="synonym">Violescent sea-whip</name>
    <dbReference type="NCBI Taxonomy" id="317549"/>
    <lineage>
        <taxon>Eukaryota</taxon>
        <taxon>Metazoa</taxon>
        <taxon>Cnidaria</taxon>
        <taxon>Anthozoa</taxon>
        <taxon>Octocorallia</taxon>
        <taxon>Malacalcyonacea</taxon>
        <taxon>Plexauridae</taxon>
        <taxon>Paramuricea</taxon>
    </lineage>
</organism>
<dbReference type="Proteomes" id="UP001152795">
    <property type="component" value="Unassembled WGS sequence"/>
</dbReference>
<dbReference type="EMBL" id="CACRXK020002131">
    <property type="protein sequence ID" value="CAB3992822.1"/>
    <property type="molecule type" value="Genomic_DNA"/>
</dbReference>
<feature type="non-terminal residue" evidence="1">
    <location>
        <position position="68"/>
    </location>
</feature>
<name>A0A7D9DTC4_PARCT</name>